<dbReference type="Gene3D" id="1.20.1250.20">
    <property type="entry name" value="MFS general substrate transporter like domains"/>
    <property type="match status" value="2"/>
</dbReference>
<keyword evidence="2" id="KW-0813">Transport</keyword>
<evidence type="ECO:0000313" key="8">
    <source>
        <dbReference type="EMBL" id="KAG7445485.1"/>
    </source>
</evidence>
<comment type="subcellular location">
    <subcellularLocation>
        <location evidence="1">Membrane</location>
        <topology evidence="1">Multi-pass membrane protein</topology>
    </subcellularLocation>
</comment>
<keyword evidence="4 6" id="KW-1133">Transmembrane helix</keyword>
<evidence type="ECO:0000256" key="6">
    <source>
        <dbReference type="SAM" id="Phobius"/>
    </source>
</evidence>
<dbReference type="GO" id="GO:0022857">
    <property type="term" value="F:transmembrane transporter activity"/>
    <property type="evidence" value="ECO:0007669"/>
    <property type="project" value="InterPro"/>
</dbReference>
<dbReference type="PANTHER" id="PTHR43791:SF85">
    <property type="entry name" value="TRANSPORTER, PUTATIVE (AFU_ORTHOLOGUE AFUA_6G00710)-RELATED"/>
    <property type="match status" value="1"/>
</dbReference>
<gene>
    <name evidence="8" type="ORF">BT62DRAFT_1024190</name>
</gene>
<evidence type="ECO:0000256" key="1">
    <source>
        <dbReference type="ARBA" id="ARBA00004141"/>
    </source>
</evidence>
<keyword evidence="3 6" id="KW-0812">Transmembrane</keyword>
<feature type="transmembrane region" description="Helical" evidence="6">
    <location>
        <begin position="265"/>
        <end position="285"/>
    </location>
</feature>
<accession>A0A9P7VS60</accession>
<dbReference type="InterPro" id="IPR011701">
    <property type="entry name" value="MFS"/>
</dbReference>
<evidence type="ECO:0000313" key="9">
    <source>
        <dbReference type="Proteomes" id="UP000812287"/>
    </source>
</evidence>
<evidence type="ECO:0000259" key="7">
    <source>
        <dbReference type="PROSITE" id="PS50850"/>
    </source>
</evidence>
<feature type="domain" description="Major facilitator superfamily (MFS) profile" evidence="7">
    <location>
        <begin position="40"/>
        <end position="447"/>
    </location>
</feature>
<dbReference type="Pfam" id="PF07690">
    <property type="entry name" value="MFS_1"/>
    <property type="match status" value="1"/>
</dbReference>
<dbReference type="AlphaFoldDB" id="A0A9P7VS60"/>
<evidence type="ECO:0000256" key="2">
    <source>
        <dbReference type="ARBA" id="ARBA00022448"/>
    </source>
</evidence>
<dbReference type="PANTHER" id="PTHR43791">
    <property type="entry name" value="PERMEASE-RELATED"/>
    <property type="match status" value="1"/>
</dbReference>
<dbReference type="Proteomes" id="UP000812287">
    <property type="component" value="Unassembled WGS sequence"/>
</dbReference>
<dbReference type="GeneID" id="66100569"/>
<feature type="transmembrane region" description="Helical" evidence="6">
    <location>
        <begin position="199"/>
        <end position="220"/>
    </location>
</feature>
<feature type="transmembrane region" description="Helical" evidence="6">
    <location>
        <begin position="391"/>
        <end position="412"/>
    </location>
</feature>
<feature type="transmembrane region" description="Helical" evidence="6">
    <location>
        <begin position="77"/>
        <end position="99"/>
    </location>
</feature>
<dbReference type="OrthoDB" id="2985014at2759"/>
<feature type="transmembrane region" description="Helical" evidence="6">
    <location>
        <begin position="424"/>
        <end position="443"/>
    </location>
</feature>
<dbReference type="RefSeq" id="XP_043038985.1">
    <property type="nucleotide sequence ID" value="XM_043178282.1"/>
</dbReference>
<sequence length="472" mass="51792">MDAPQDSQHTKYTDSEKSQLSLELDARSSRRLWFKMDFFILPVVGAFYSLSMLDRTSIGNAQVAGLQTDLKMTNTQYSIALTVTYIPYIVVDLPSNLLLRVIGPNYLLPTTVVLWGVVTALQGLVKSYSGLLACRFFLGLLEGGIFPGLVLYLSHFYPRVKMTTRVSAMYAFASITGSFAGILAFGISQMHGKLGHSGWQWIFIIEGCFTIFGGIVNGLLMPRDPMSANFLRPEEREYVASQVSESGGEKFEWREVRKAFLTPHVWILSVVFFFSGILLFGLAYFTPSIVQSLGYSSARSNLMSVPPFAVAFAVSLGTSYLCDRFHIRGLVCIISSIVSMIGFIVFLKSTAHDTRYGSLFLSIPGAFTSAPTLAAWNAANSEPHVRRATTIAIGVMMTSAGGILSTWLLGSLSAAPDYTLGTRAMIAFSAAMAMGSAVCLGYFKWMNQRKKTVLGRGVNRSVGHVENTDYNF</sequence>
<dbReference type="FunFam" id="1.20.1250.20:FF:000018">
    <property type="entry name" value="MFS transporter permease"/>
    <property type="match status" value="1"/>
</dbReference>
<keyword evidence="5 6" id="KW-0472">Membrane</keyword>
<feature type="transmembrane region" description="Helical" evidence="6">
    <location>
        <begin position="169"/>
        <end position="187"/>
    </location>
</feature>
<evidence type="ECO:0000256" key="3">
    <source>
        <dbReference type="ARBA" id="ARBA00022692"/>
    </source>
</evidence>
<dbReference type="InterPro" id="IPR020846">
    <property type="entry name" value="MFS_dom"/>
</dbReference>
<dbReference type="SUPFAM" id="SSF103473">
    <property type="entry name" value="MFS general substrate transporter"/>
    <property type="match status" value="1"/>
</dbReference>
<feature type="transmembrane region" description="Helical" evidence="6">
    <location>
        <begin position="32"/>
        <end position="50"/>
    </location>
</feature>
<feature type="transmembrane region" description="Helical" evidence="6">
    <location>
        <begin position="106"/>
        <end position="124"/>
    </location>
</feature>
<protein>
    <submittedName>
        <fullName evidence="8">MFS general substrate transporter</fullName>
    </submittedName>
</protein>
<reference evidence="8" key="1">
    <citation type="submission" date="2020-11" db="EMBL/GenBank/DDBJ databases">
        <title>Adaptations for nitrogen fixation in a non-lichenized fungal sporocarp promotes dispersal by wood-feeding termites.</title>
        <authorList>
            <consortium name="DOE Joint Genome Institute"/>
            <person name="Koch R.A."/>
            <person name="Yoon G."/>
            <person name="Arayal U."/>
            <person name="Lail K."/>
            <person name="Amirebrahimi M."/>
            <person name="Labutti K."/>
            <person name="Lipzen A."/>
            <person name="Riley R."/>
            <person name="Barry K."/>
            <person name="Henrissat B."/>
            <person name="Grigoriev I.V."/>
            <person name="Herr J.R."/>
            <person name="Aime M.C."/>
        </authorList>
    </citation>
    <scope>NUCLEOTIDE SEQUENCE</scope>
    <source>
        <strain evidence="8">MCA 3950</strain>
    </source>
</reference>
<dbReference type="PROSITE" id="PS50850">
    <property type="entry name" value="MFS"/>
    <property type="match status" value="1"/>
</dbReference>
<feature type="transmembrane region" description="Helical" evidence="6">
    <location>
        <begin position="359"/>
        <end position="379"/>
    </location>
</feature>
<keyword evidence="9" id="KW-1185">Reference proteome</keyword>
<dbReference type="FunFam" id="1.20.1250.20:FF:000013">
    <property type="entry name" value="MFS general substrate transporter"/>
    <property type="match status" value="1"/>
</dbReference>
<organism evidence="8 9">
    <name type="scientific">Guyanagaster necrorhizus</name>
    <dbReference type="NCBI Taxonomy" id="856835"/>
    <lineage>
        <taxon>Eukaryota</taxon>
        <taxon>Fungi</taxon>
        <taxon>Dikarya</taxon>
        <taxon>Basidiomycota</taxon>
        <taxon>Agaricomycotina</taxon>
        <taxon>Agaricomycetes</taxon>
        <taxon>Agaricomycetidae</taxon>
        <taxon>Agaricales</taxon>
        <taxon>Marasmiineae</taxon>
        <taxon>Physalacriaceae</taxon>
        <taxon>Guyanagaster</taxon>
    </lineage>
</organism>
<proteinExistence type="predicted"/>
<evidence type="ECO:0000256" key="5">
    <source>
        <dbReference type="ARBA" id="ARBA00023136"/>
    </source>
</evidence>
<evidence type="ECO:0000256" key="4">
    <source>
        <dbReference type="ARBA" id="ARBA00022989"/>
    </source>
</evidence>
<dbReference type="EMBL" id="MU250536">
    <property type="protein sequence ID" value="KAG7445485.1"/>
    <property type="molecule type" value="Genomic_DNA"/>
</dbReference>
<dbReference type="GO" id="GO:0016020">
    <property type="term" value="C:membrane"/>
    <property type="evidence" value="ECO:0007669"/>
    <property type="project" value="UniProtKB-SubCell"/>
</dbReference>
<dbReference type="InterPro" id="IPR036259">
    <property type="entry name" value="MFS_trans_sf"/>
</dbReference>
<feature type="transmembrane region" description="Helical" evidence="6">
    <location>
        <begin position="305"/>
        <end position="322"/>
    </location>
</feature>
<name>A0A9P7VS60_9AGAR</name>
<comment type="caution">
    <text evidence="8">The sequence shown here is derived from an EMBL/GenBank/DDBJ whole genome shotgun (WGS) entry which is preliminary data.</text>
</comment>
<feature type="transmembrane region" description="Helical" evidence="6">
    <location>
        <begin position="136"/>
        <end position="157"/>
    </location>
</feature>
<feature type="transmembrane region" description="Helical" evidence="6">
    <location>
        <begin position="329"/>
        <end position="347"/>
    </location>
</feature>